<dbReference type="PATRIC" id="fig|989403.3.peg.2132"/>
<dbReference type="Proteomes" id="UP000076577">
    <property type="component" value="Unassembled WGS sequence"/>
</dbReference>
<proteinExistence type="predicted"/>
<gene>
    <name evidence="1" type="ORF">PsAD2_01993</name>
</gene>
<accession>A0A165YUA6</accession>
<organism evidence="1 2">
    <name type="scientific">Pseudovibrio axinellae</name>
    <dbReference type="NCBI Taxonomy" id="989403"/>
    <lineage>
        <taxon>Bacteria</taxon>
        <taxon>Pseudomonadati</taxon>
        <taxon>Pseudomonadota</taxon>
        <taxon>Alphaproteobacteria</taxon>
        <taxon>Hyphomicrobiales</taxon>
        <taxon>Stappiaceae</taxon>
        <taxon>Pseudovibrio</taxon>
    </lineage>
</organism>
<dbReference type="PANTHER" id="PTHR15576">
    <property type="entry name" value="RIBITOL-5-PHOSPHATE XYLOSYLTRANSFERASE 1"/>
    <property type="match status" value="1"/>
</dbReference>
<dbReference type="InterPro" id="IPR055286">
    <property type="entry name" value="RXYLT1-like"/>
</dbReference>
<sequence length="331" mass="38262">MALSLLNYKSYQWMPRNREETCCKFISSRGFAKCCVSRNRKLKSSIPALDQDLLEQHKKGATLYITTDALPDFVRTKLTQIREPFVLLSGDSDLPIGADVSLPNALPPLDLQNLLNHPLLVAWFAQNLTIKHDKLFNLPIGLDYHTLTQRKSHAWGAFQSPLEQEERLRQIVSMAPPLRSREIRGYCNWHHAVHRGDRREVLDVADDSVAYYESDHLPRDQSWRKNAQFLFTISPFGEGMDCHRTWEALFLGAIPIVKSSGLNPLFVDLPVVIIEDWKELTKERLLQERDDILARAFDFSSLFLSFWKNRFQGRKPVHQTPVSYQEFLSTL</sequence>
<evidence type="ECO:0000313" key="1">
    <source>
        <dbReference type="EMBL" id="KZL19242.1"/>
    </source>
</evidence>
<dbReference type="GO" id="GO:0120053">
    <property type="term" value="F:ribitol beta-1,4-xylosyltransferase activity"/>
    <property type="evidence" value="ECO:0007669"/>
    <property type="project" value="InterPro"/>
</dbReference>
<keyword evidence="2" id="KW-1185">Reference proteome</keyword>
<reference evidence="1 2" key="1">
    <citation type="journal article" date="2016" name="Front. Microbiol.">
        <title>Comparative Genomic Analysis Reveals a Diverse Repertoire of Genes Involved in Prokaryote-Eukaryote Interactions within the Pseudovibrio Genus.</title>
        <authorList>
            <person name="Romano S."/>
            <person name="Fernandez-Guerra A."/>
            <person name="Reen F.J."/>
            <person name="Glockner F.O."/>
            <person name="Crowley S.P."/>
            <person name="O'Sullivan O."/>
            <person name="Cotter P.D."/>
            <person name="Adams C."/>
            <person name="Dobson A.D."/>
            <person name="O'Gara F."/>
        </authorList>
    </citation>
    <scope>NUCLEOTIDE SEQUENCE [LARGE SCALE GENOMIC DNA]</scope>
    <source>
        <strain evidence="1 2">Ad2</strain>
    </source>
</reference>
<dbReference type="PANTHER" id="PTHR15576:SF1">
    <property type="entry name" value="RIBITOL-5-PHOSPHATE XYLOSYLTRANSFERASE 1"/>
    <property type="match status" value="1"/>
</dbReference>
<dbReference type="RefSeq" id="WP_208979360.1">
    <property type="nucleotide sequence ID" value="NZ_FOFM01000002.1"/>
</dbReference>
<dbReference type="EMBL" id="LMCB01000015">
    <property type="protein sequence ID" value="KZL19242.1"/>
    <property type="molecule type" value="Genomic_DNA"/>
</dbReference>
<dbReference type="GO" id="GO:0035269">
    <property type="term" value="P:protein O-linked glycosylation via mannose"/>
    <property type="evidence" value="ECO:0007669"/>
    <property type="project" value="InterPro"/>
</dbReference>
<dbReference type="AlphaFoldDB" id="A0A165YUA6"/>
<dbReference type="STRING" id="989403.SAMN05421798_102714"/>
<evidence type="ECO:0000313" key="2">
    <source>
        <dbReference type="Proteomes" id="UP000076577"/>
    </source>
</evidence>
<name>A0A165YUA6_9HYPH</name>
<evidence type="ECO:0008006" key="3">
    <source>
        <dbReference type="Google" id="ProtNLM"/>
    </source>
</evidence>
<comment type="caution">
    <text evidence="1">The sequence shown here is derived from an EMBL/GenBank/DDBJ whole genome shotgun (WGS) entry which is preliminary data.</text>
</comment>
<protein>
    <recommendedName>
        <fullName evidence="3">Exostosin family protein</fullName>
    </recommendedName>
</protein>